<dbReference type="InterPro" id="IPR011709">
    <property type="entry name" value="DEAD-box_helicase_OB_fold"/>
</dbReference>
<dbReference type="InterPro" id="IPR048333">
    <property type="entry name" value="HA2_WH"/>
</dbReference>
<dbReference type="EC" id="3.6.4.13" evidence="1"/>
<dbReference type="InterPro" id="IPR007502">
    <property type="entry name" value="Helicase-assoc_dom"/>
</dbReference>
<keyword evidence="3" id="KW-0378">Hydrolase</keyword>
<feature type="region of interest" description="Disordered" evidence="5">
    <location>
        <begin position="85"/>
        <end position="181"/>
    </location>
</feature>
<feature type="domain" description="Helicase ATP-binding" evidence="6">
    <location>
        <begin position="751"/>
        <end position="926"/>
    </location>
</feature>
<dbReference type="InterPro" id="IPR001650">
    <property type="entry name" value="Helicase_C-like"/>
</dbReference>
<evidence type="ECO:0000313" key="9">
    <source>
        <dbReference type="Proteomes" id="UP001305779"/>
    </source>
</evidence>
<feature type="compositionally biased region" description="Basic residues" evidence="5">
    <location>
        <begin position="117"/>
        <end position="128"/>
    </location>
</feature>
<gene>
    <name evidence="8" type="ORF">PRZ48_014857</name>
</gene>
<dbReference type="PANTHER" id="PTHR18934">
    <property type="entry name" value="ATP-DEPENDENT RNA HELICASE"/>
    <property type="match status" value="1"/>
</dbReference>
<comment type="caution">
    <text evidence="8">The sequence shown here is derived from an EMBL/GenBank/DDBJ whole genome shotgun (WGS) entry which is preliminary data.</text>
</comment>
<dbReference type="Pfam" id="PF00271">
    <property type="entry name" value="Helicase_C"/>
    <property type="match status" value="1"/>
</dbReference>
<keyword evidence="4" id="KW-0067">ATP-binding</keyword>
<keyword evidence="9" id="KW-1185">Reference proteome</keyword>
<reference evidence="8 9" key="1">
    <citation type="journal article" date="2023" name="G3 (Bethesda)">
        <title>A chromosome-level genome assembly of Zasmidium syzygii isolated from banana leaves.</title>
        <authorList>
            <person name="van Westerhoven A.C."/>
            <person name="Mehrabi R."/>
            <person name="Talebi R."/>
            <person name="Steentjes M.B.F."/>
            <person name="Corcolon B."/>
            <person name="Chong P.A."/>
            <person name="Kema G.H.J."/>
            <person name="Seidl M.F."/>
        </authorList>
    </citation>
    <scope>NUCLEOTIDE SEQUENCE [LARGE SCALE GENOMIC DNA]</scope>
    <source>
        <strain evidence="8 9">P124</strain>
    </source>
</reference>
<dbReference type="InterPro" id="IPR011545">
    <property type="entry name" value="DEAD/DEAH_box_helicase_dom"/>
</dbReference>
<dbReference type="InterPro" id="IPR014001">
    <property type="entry name" value="Helicase_ATP-bd"/>
</dbReference>
<feature type="domain" description="Helicase C-terminal" evidence="7">
    <location>
        <begin position="1027"/>
        <end position="1201"/>
    </location>
</feature>
<dbReference type="SUPFAM" id="SSF52540">
    <property type="entry name" value="P-loop containing nucleoside triphosphate hydrolases"/>
    <property type="match status" value="1"/>
</dbReference>
<evidence type="ECO:0000256" key="1">
    <source>
        <dbReference type="ARBA" id="ARBA00012552"/>
    </source>
</evidence>
<sequence length="1595" mass="177496">MSLLGIPAALRLQIWNRHLALRGRTNICHGNALPALRAPGYANCLWRRHYASVEKVSERRSEDGDSTPPQGLALKDAMMANRSSTVLPENKSQAISNPSAKLQDSKDKKGPQSTNKKSMRDRRAARRRPTTENALQPKTNVVPKAQQEASPIEEQHGVEQAPASAVQYKPESYPKGANPNDGPFDVQYMQTHLEMPTNAQYPHADVNLLNPRAMIRALRKACKHHLGVEVDLLHLSSHRVDQGNHDIFVCERTLAIPSLTTISVIGEGRSNADATSAASLHLLSKLHTDGILKRLASAAPAVPSENVEADEAFHSAMSSLKDDYKHIVPSLFSPTAIASTIYEAFQRARIPWNVEAQTSVGKAGVVYCTLRVQLPDDVEATTKGLGQNKHFAKSVAWANMSKKFQKSGTLQALFPVRDQVDAQASTEMPEEEPEEIPDDEVADLEDLVTVDSKTMQAEKDAKVEIYNWAARLGLTPEYQARIVKKREPGKRKQSKAKYLDLAEVTIELKDLGLKTIRLGRTLRIAETAAAMAFKSAAEEKENAGLIKVAAADNNQWALLNFDTARQFFDFYRGVRKDVYLEVDAQPFAIAGETHNWAHVTLNDQTVGRWVMMNRKPTAEQLARLTAAVEIVKAEPQLLGQFEAFVRTGKGSLREMRSIKTSIDNRTVELMRNGVVEARHGGLSDVRQSLHPVENLPEDYSNRQRRRLSHHDRRTFSKARLTELRRRHGDPLQHQDNDKTALPMSQYRSRVLKLVGDSPYSIIVGATGSGKTTQVPQILLDDAIWRGEGGFCDVICTQPRRLAATSIANRVANERNESLGKSIGYHVRFDYKPPRPGGSITYCTTGILLEQLKHDTDGIFDTVSHIVIDEVHERSLPIDFLMVLLKRAIKKRSDAGKPVPKVILMSATLDQDLFAKYFAEDHKGSLTPAPVLTVPGRTFPVREKYLENVLADFSPNERADLDAMAEIDKGKTSDYLESELSFAKSKQRVEAPVIDWKREVKVEQSEEDSAAARERDEARVPLALVAATIAHICRRTEDGAVLVFLPGLPEIVAVRDMLADNPASDMAFDDANRFKICLLHSALPPHEQNDVIEPVGKGCRKIILSTNIAETSVTVPDVKYVVDSGKLRQKRYDQARRITQLVTTWESSSNARQRAGRAGRVQPGDYYALFTRHRREAMPASAPPELHLSDLQETCLSIQAQGLGDSVQSFLGQTIEPPSAPAVLGAIEALKEIEALTQDESLTALGKTLSRLPVHPSLGKMILLGIIFRCLDPMIVLSSLDQDRSLFVSPLPGNRVAARQAQGKYNQHDSDQLAFYEAFKELRTMQSQSSMHNVEQHARQNFLHWRSFKSALANAVSIEQILIESRLVPRSASVIREQSQYGGTALNRHSDNPALIKALFLAGVHPNLAARNAGRSIFYRTHSEGNIMIHPSSLNYTAKKSLSSEEKLHAYESLRKTVDGKAMYMKDTTLVTPLLALLFGGKLHAEGFKLTMDAWLPFKIENLDDSAFATRLVLEFRKALDRMLNGAFNSLSEVKEGITIADDPIRDGFVKATVAVLEWSGQLMKREERRKRDSGIWVPEEWKQGQNQVVRKFVTG</sequence>
<evidence type="ECO:0000256" key="5">
    <source>
        <dbReference type="SAM" id="MobiDB-lite"/>
    </source>
</evidence>
<dbReference type="InterPro" id="IPR002464">
    <property type="entry name" value="DNA/RNA_helicase_DEAH_CS"/>
</dbReference>
<dbReference type="Gene3D" id="3.40.50.300">
    <property type="entry name" value="P-loop containing nucleotide triphosphate hydrolases"/>
    <property type="match status" value="2"/>
</dbReference>
<evidence type="ECO:0000259" key="6">
    <source>
        <dbReference type="PROSITE" id="PS51192"/>
    </source>
</evidence>
<evidence type="ECO:0000256" key="3">
    <source>
        <dbReference type="ARBA" id="ARBA00022801"/>
    </source>
</evidence>
<dbReference type="EMBL" id="JAXOVC010000015">
    <property type="protein sequence ID" value="KAK4493672.1"/>
    <property type="molecule type" value="Genomic_DNA"/>
</dbReference>
<dbReference type="Pfam" id="PF07717">
    <property type="entry name" value="OB_NTP_bind"/>
    <property type="match status" value="1"/>
</dbReference>
<dbReference type="PROSITE" id="PS00690">
    <property type="entry name" value="DEAH_ATP_HELICASE"/>
    <property type="match status" value="1"/>
</dbReference>
<feature type="compositionally biased region" description="Polar residues" evidence="5">
    <location>
        <begin position="85"/>
        <end position="102"/>
    </location>
</feature>
<dbReference type="PROSITE" id="PS51194">
    <property type="entry name" value="HELICASE_CTER"/>
    <property type="match status" value="1"/>
</dbReference>
<dbReference type="PROSITE" id="PS51192">
    <property type="entry name" value="HELICASE_ATP_BIND_1"/>
    <property type="match status" value="1"/>
</dbReference>
<dbReference type="Pfam" id="PF21010">
    <property type="entry name" value="HA2_C"/>
    <property type="match status" value="1"/>
</dbReference>
<dbReference type="CDD" id="cd18791">
    <property type="entry name" value="SF2_C_RHA"/>
    <property type="match status" value="1"/>
</dbReference>
<dbReference type="Proteomes" id="UP001305779">
    <property type="component" value="Unassembled WGS sequence"/>
</dbReference>
<protein>
    <recommendedName>
        <fullName evidence="1">RNA helicase</fullName>
        <ecNumber evidence="1">3.6.4.13</ecNumber>
    </recommendedName>
</protein>
<dbReference type="SMART" id="SM00490">
    <property type="entry name" value="HELICc"/>
    <property type="match status" value="1"/>
</dbReference>
<keyword evidence="2" id="KW-0547">Nucleotide-binding</keyword>
<dbReference type="Gene3D" id="1.20.120.1080">
    <property type="match status" value="1"/>
</dbReference>
<evidence type="ECO:0000256" key="4">
    <source>
        <dbReference type="ARBA" id="ARBA00022840"/>
    </source>
</evidence>
<dbReference type="CDD" id="cd17917">
    <property type="entry name" value="DEXHc_RHA-like"/>
    <property type="match status" value="1"/>
</dbReference>
<name>A0ABR0DX03_ZASCE</name>
<evidence type="ECO:0000313" key="8">
    <source>
        <dbReference type="EMBL" id="KAK4493672.1"/>
    </source>
</evidence>
<dbReference type="PANTHER" id="PTHR18934:SF145">
    <property type="entry name" value="ATP-DEPENDENT RNA HELICASE DHX57-RELATED"/>
    <property type="match status" value="1"/>
</dbReference>
<dbReference type="SMART" id="SM00847">
    <property type="entry name" value="HA2"/>
    <property type="match status" value="1"/>
</dbReference>
<accession>A0ABR0DX03</accession>
<organism evidence="8 9">
    <name type="scientific">Zasmidium cellare</name>
    <name type="common">Wine cellar mold</name>
    <name type="synonym">Racodium cellare</name>
    <dbReference type="NCBI Taxonomy" id="395010"/>
    <lineage>
        <taxon>Eukaryota</taxon>
        <taxon>Fungi</taxon>
        <taxon>Dikarya</taxon>
        <taxon>Ascomycota</taxon>
        <taxon>Pezizomycotina</taxon>
        <taxon>Dothideomycetes</taxon>
        <taxon>Dothideomycetidae</taxon>
        <taxon>Mycosphaerellales</taxon>
        <taxon>Mycosphaerellaceae</taxon>
        <taxon>Zasmidium</taxon>
    </lineage>
</organism>
<dbReference type="Pfam" id="PF04408">
    <property type="entry name" value="WHD_HA2"/>
    <property type="match status" value="1"/>
</dbReference>
<dbReference type="InterPro" id="IPR027417">
    <property type="entry name" value="P-loop_NTPase"/>
</dbReference>
<dbReference type="Pfam" id="PF00270">
    <property type="entry name" value="DEAD"/>
    <property type="match status" value="1"/>
</dbReference>
<proteinExistence type="predicted"/>
<dbReference type="SMART" id="SM00487">
    <property type="entry name" value="DEXDc"/>
    <property type="match status" value="1"/>
</dbReference>
<evidence type="ECO:0000256" key="2">
    <source>
        <dbReference type="ARBA" id="ARBA00022741"/>
    </source>
</evidence>
<evidence type="ECO:0000259" key="7">
    <source>
        <dbReference type="PROSITE" id="PS51194"/>
    </source>
</evidence>